<dbReference type="EMBL" id="ML996575">
    <property type="protein sequence ID" value="KAF2756624.1"/>
    <property type="molecule type" value="Genomic_DNA"/>
</dbReference>
<protein>
    <submittedName>
        <fullName evidence="2">Uncharacterized protein</fullName>
    </submittedName>
</protein>
<accession>A0A6A6W3N0</accession>
<evidence type="ECO:0000313" key="3">
    <source>
        <dbReference type="Proteomes" id="UP000799437"/>
    </source>
</evidence>
<gene>
    <name evidence="2" type="ORF">EJ05DRAFT_502121</name>
</gene>
<organism evidence="2 3">
    <name type="scientific">Pseudovirgaria hyperparasitica</name>
    <dbReference type="NCBI Taxonomy" id="470096"/>
    <lineage>
        <taxon>Eukaryota</taxon>
        <taxon>Fungi</taxon>
        <taxon>Dikarya</taxon>
        <taxon>Ascomycota</taxon>
        <taxon>Pezizomycotina</taxon>
        <taxon>Dothideomycetes</taxon>
        <taxon>Dothideomycetes incertae sedis</taxon>
        <taxon>Acrospermales</taxon>
        <taxon>Acrospermaceae</taxon>
        <taxon>Pseudovirgaria</taxon>
    </lineage>
</organism>
<feature type="compositionally biased region" description="Polar residues" evidence="1">
    <location>
        <begin position="68"/>
        <end position="82"/>
    </location>
</feature>
<proteinExistence type="predicted"/>
<dbReference type="Proteomes" id="UP000799437">
    <property type="component" value="Unassembled WGS sequence"/>
</dbReference>
<keyword evidence="3" id="KW-1185">Reference proteome</keyword>
<dbReference type="GeneID" id="54488264"/>
<feature type="region of interest" description="Disordered" evidence="1">
    <location>
        <begin position="1"/>
        <end position="45"/>
    </location>
</feature>
<name>A0A6A6W3N0_9PEZI</name>
<feature type="compositionally biased region" description="Basic and acidic residues" evidence="1">
    <location>
        <begin position="92"/>
        <end position="107"/>
    </location>
</feature>
<sequence length="148" mass="15730">MPPQPEQLTVRPSEPPSSKSKDDTAPPISPVVRSGSFPHKTTSAAASQPFIDIATRSINSVPVELDGTPTSPQTQRARSGSVASIDKNLAQKKAEETPEQREARLRDPAVLTEIPKTPGADELAVAEKRRRDSVGKPEDTKIADGSAA</sequence>
<dbReference type="RefSeq" id="XP_033599075.1">
    <property type="nucleotide sequence ID" value="XM_033747210.1"/>
</dbReference>
<feature type="compositionally biased region" description="Basic and acidic residues" evidence="1">
    <location>
        <begin position="125"/>
        <end position="142"/>
    </location>
</feature>
<dbReference type="OrthoDB" id="5310629at2759"/>
<feature type="region of interest" description="Disordered" evidence="1">
    <location>
        <begin position="62"/>
        <end position="148"/>
    </location>
</feature>
<evidence type="ECO:0000256" key="1">
    <source>
        <dbReference type="SAM" id="MobiDB-lite"/>
    </source>
</evidence>
<reference evidence="2" key="1">
    <citation type="journal article" date="2020" name="Stud. Mycol.">
        <title>101 Dothideomycetes genomes: a test case for predicting lifestyles and emergence of pathogens.</title>
        <authorList>
            <person name="Haridas S."/>
            <person name="Albert R."/>
            <person name="Binder M."/>
            <person name="Bloem J."/>
            <person name="Labutti K."/>
            <person name="Salamov A."/>
            <person name="Andreopoulos B."/>
            <person name="Baker S."/>
            <person name="Barry K."/>
            <person name="Bills G."/>
            <person name="Bluhm B."/>
            <person name="Cannon C."/>
            <person name="Castanera R."/>
            <person name="Culley D."/>
            <person name="Daum C."/>
            <person name="Ezra D."/>
            <person name="Gonzalez J."/>
            <person name="Henrissat B."/>
            <person name="Kuo A."/>
            <person name="Liang C."/>
            <person name="Lipzen A."/>
            <person name="Lutzoni F."/>
            <person name="Magnuson J."/>
            <person name="Mondo S."/>
            <person name="Nolan M."/>
            <person name="Ohm R."/>
            <person name="Pangilinan J."/>
            <person name="Park H.-J."/>
            <person name="Ramirez L."/>
            <person name="Alfaro M."/>
            <person name="Sun H."/>
            <person name="Tritt A."/>
            <person name="Yoshinaga Y."/>
            <person name="Zwiers L.-H."/>
            <person name="Turgeon B."/>
            <person name="Goodwin S."/>
            <person name="Spatafora J."/>
            <person name="Crous P."/>
            <person name="Grigoriev I."/>
        </authorList>
    </citation>
    <scope>NUCLEOTIDE SEQUENCE</scope>
    <source>
        <strain evidence="2">CBS 121739</strain>
    </source>
</reference>
<evidence type="ECO:0000313" key="2">
    <source>
        <dbReference type="EMBL" id="KAF2756624.1"/>
    </source>
</evidence>
<dbReference type="AlphaFoldDB" id="A0A6A6W3N0"/>